<feature type="transmembrane region" description="Helical" evidence="9">
    <location>
        <begin position="324"/>
        <end position="345"/>
    </location>
</feature>
<evidence type="ECO:0000256" key="9">
    <source>
        <dbReference type="SAM" id="Phobius"/>
    </source>
</evidence>
<dbReference type="GO" id="GO:0005886">
    <property type="term" value="C:plasma membrane"/>
    <property type="evidence" value="ECO:0007669"/>
    <property type="project" value="UniProtKB-SubCell"/>
</dbReference>
<evidence type="ECO:0000256" key="5">
    <source>
        <dbReference type="ARBA" id="ARBA00022692"/>
    </source>
</evidence>
<evidence type="ECO:0000256" key="4">
    <source>
        <dbReference type="ARBA" id="ARBA00022475"/>
    </source>
</evidence>
<keyword evidence="8 9" id="KW-0472">Membrane</keyword>
<dbReference type="OrthoDB" id="9783920at2"/>
<evidence type="ECO:0000256" key="2">
    <source>
        <dbReference type="ARBA" id="ARBA00008540"/>
    </source>
</evidence>
<feature type="transmembrane region" description="Helical" evidence="9">
    <location>
        <begin position="351"/>
        <end position="368"/>
    </location>
</feature>
<keyword evidence="5 9" id="KW-0812">Transmembrane</keyword>
<evidence type="ECO:0000256" key="1">
    <source>
        <dbReference type="ARBA" id="ARBA00004651"/>
    </source>
</evidence>
<dbReference type="PANTHER" id="PTHR30588:SF0">
    <property type="entry name" value="BRANCHED-CHAIN AMINO ACID PERMEASE BRNQ"/>
    <property type="match status" value="1"/>
</dbReference>
<evidence type="ECO:0000256" key="8">
    <source>
        <dbReference type="ARBA" id="ARBA00023136"/>
    </source>
</evidence>
<dbReference type="Pfam" id="PF05525">
    <property type="entry name" value="Branch_AA_trans"/>
    <property type="match status" value="1"/>
</dbReference>
<protein>
    <submittedName>
        <fullName evidence="10">Branched-chain amino acid transport system II carrier protein</fullName>
    </submittedName>
</protein>
<reference evidence="11" key="1">
    <citation type="submission" date="2017-10" db="EMBL/GenBank/DDBJ databases">
        <title>Campylobacter species from seals.</title>
        <authorList>
            <person name="Gilbert M.J."/>
            <person name="Zomer A.L."/>
            <person name="Timmerman A.J."/>
            <person name="Duim B."/>
            <person name="Wagenaar J.A."/>
        </authorList>
    </citation>
    <scope>NUCLEOTIDE SEQUENCE [LARGE SCALE GENOMIC DNA]</scope>
    <source>
        <strain evidence="11">17S00004-5</strain>
    </source>
</reference>
<dbReference type="RefSeq" id="WP_106870946.1">
    <property type="nucleotide sequence ID" value="NZ_CP053841.1"/>
</dbReference>
<dbReference type="GO" id="GO:0015188">
    <property type="term" value="F:L-isoleucine transmembrane transporter activity"/>
    <property type="evidence" value="ECO:0007669"/>
    <property type="project" value="TreeGrafter"/>
</dbReference>
<dbReference type="NCBIfam" id="TIGR00796">
    <property type="entry name" value="livcs"/>
    <property type="match status" value="1"/>
</dbReference>
<feature type="transmembrane region" description="Helical" evidence="9">
    <location>
        <begin position="150"/>
        <end position="170"/>
    </location>
</feature>
<dbReference type="Proteomes" id="UP000240535">
    <property type="component" value="Unassembled WGS sequence"/>
</dbReference>
<feature type="transmembrane region" description="Helical" evidence="9">
    <location>
        <begin position="380"/>
        <end position="406"/>
    </location>
</feature>
<comment type="subcellular location">
    <subcellularLocation>
        <location evidence="1">Cell membrane</location>
        <topology evidence="1">Multi-pass membrane protein</topology>
    </subcellularLocation>
</comment>
<dbReference type="InterPro" id="IPR004685">
    <property type="entry name" value="Brnchd-chn_aa_trnsp_Livcs"/>
</dbReference>
<keyword evidence="6" id="KW-0029">Amino-acid transport</keyword>
<keyword evidence="11" id="KW-1185">Reference proteome</keyword>
<dbReference type="GO" id="GO:0005304">
    <property type="term" value="F:L-valine transmembrane transporter activity"/>
    <property type="evidence" value="ECO:0007669"/>
    <property type="project" value="TreeGrafter"/>
</dbReference>
<feature type="transmembrane region" description="Helical" evidence="9">
    <location>
        <begin position="40"/>
        <end position="63"/>
    </location>
</feature>
<evidence type="ECO:0000256" key="7">
    <source>
        <dbReference type="ARBA" id="ARBA00022989"/>
    </source>
</evidence>
<feature type="transmembrane region" description="Helical" evidence="9">
    <location>
        <begin position="282"/>
        <end position="303"/>
    </location>
</feature>
<accession>A0A2P8R188</accession>
<feature type="transmembrane region" description="Helical" evidence="9">
    <location>
        <begin position="120"/>
        <end position="138"/>
    </location>
</feature>
<evidence type="ECO:0000313" key="11">
    <source>
        <dbReference type="Proteomes" id="UP000240535"/>
    </source>
</evidence>
<dbReference type="GO" id="GO:0015190">
    <property type="term" value="F:L-leucine transmembrane transporter activity"/>
    <property type="evidence" value="ECO:0007669"/>
    <property type="project" value="TreeGrafter"/>
</dbReference>
<dbReference type="GO" id="GO:0015820">
    <property type="term" value="P:L-leucine transport"/>
    <property type="evidence" value="ECO:0007669"/>
    <property type="project" value="TreeGrafter"/>
</dbReference>
<feature type="transmembrane region" description="Helical" evidence="9">
    <location>
        <begin position="203"/>
        <end position="220"/>
    </location>
</feature>
<keyword evidence="3" id="KW-0813">Transport</keyword>
<feature type="transmembrane region" description="Helical" evidence="9">
    <location>
        <begin position="412"/>
        <end position="430"/>
    </location>
</feature>
<feature type="transmembrane region" description="Helical" evidence="9">
    <location>
        <begin position="232"/>
        <end position="253"/>
    </location>
</feature>
<comment type="similarity">
    <text evidence="2">Belongs to the branched chain amino acid transporter family.</text>
</comment>
<gene>
    <name evidence="10" type="primary">brnQ</name>
    <name evidence="10" type="ORF">CQ405_04170</name>
</gene>
<dbReference type="GO" id="GO:0015818">
    <property type="term" value="P:isoleucine transport"/>
    <property type="evidence" value="ECO:0007669"/>
    <property type="project" value="TreeGrafter"/>
</dbReference>
<keyword evidence="4" id="KW-1003">Cell membrane</keyword>
<evidence type="ECO:0000313" key="10">
    <source>
        <dbReference type="EMBL" id="PSM52259.1"/>
    </source>
</evidence>
<evidence type="ECO:0000256" key="3">
    <source>
        <dbReference type="ARBA" id="ARBA00022448"/>
    </source>
</evidence>
<organism evidence="10 11">
    <name type="scientific">Campylobacter blaseri</name>
    <dbReference type="NCBI Taxonomy" id="2042961"/>
    <lineage>
        <taxon>Bacteria</taxon>
        <taxon>Pseudomonadati</taxon>
        <taxon>Campylobacterota</taxon>
        <taxon>Epsilonproteobacteria</taxon>
        <taxon>Campylobacterales</taxon>
        <taxon>Campylobacteraceae</taxon>
        <taxon>Campylobacter</taxon>
    </lineage>
</organism>
<dbReference type="AlphaFoldDB" id="A0A2P8R188"/>
<comment type="caution">
    <text evidence="10">The sequence shown here is derived from an EMBL/GenBank/DDBJ whole genome shotgun (WGS) entry which is preliminary data.</text>
</comment>
<proteinExistence type="inferred from homology"/>
<sequence length="435" mass="47065">MQKVSSKSLILISLTLFSMFFGAGNFIFPPFIGSLAGENTLLAMAGFCLTAVVFPILGIAAIARSGGLYSLASRISPRFAIIFSVCLLMIIGPLFAIPRAGNMPFEIAIVPFLSEGLQNSYLPLFIYSIIYFVINWFLCQNPSSMIETLGKILTPMLIVLILTMFIAVLINPMHVGEFSQPIGNYAKFPIITGVLEGYQTMDALASLNFGLLVLAAYRSLGVTNEKAVVSATIKAGVIAGAILMTMYMILSYIGASSMGTFGVQETGASILSNSANFLFGKYGILIFGTAIGLACLTTTVGLISSISEYFESITKIKYKTWVSIWSALSALMANLGLVAIIKYAIPFLGVIYPLALTLIILSLLNGLFKSNKIIYSWTIYVVLIISLFGTFDKSFHITGAGIFSFLPFYEQGLEWVVPAIIVAFGSLFIVRSKLK</sequence>
<feature type="transmembrane region" description="Helical" evidence="9">
    <location>
        <begin position="9"/>
        <end position="28"/>
    </location>
</feature>
<feature type="transmembrane region" description="Helical" evidence="9">
    <location>
        <begin position="75"/>
        <end position="97"/>
    </location>
</feature>
<dbReference type="EMBL" id="PDHH01000003">
    <property type="protein sequence ID" value="PSM52259.1"/>
    <property type="molecule type" value="Genomic_DNA"/>
</dbReference>
<keyword evidence="7 9" id="KW-1133">Transmembrane helix</keyword>
<dbReference type="PANTHER" id="PTHR30588">
    <property type="entry name" value="BRANCHED-CHAIN AMINO ACID TRANSPORT SYSTEM 2 CARRIER PROTEIN"/>
    <property type="match status" value="1"/>
</dbReference>
<name>A0A2P8R188_9BACT</name>
<evidence type="ECO:0000256" key="6">
    <source>
        <dbReference type="ARBA" id="ARBA00022970"/>
    </source>
</evidence>